<dbReference type="EMBL" id="CYSE01000006">
    <property type="protein sequence ID" value="CUH80606.1"/>
    <property type="molecule type" value="Genomic_DNA"/>
</dbReference>
<reference evidence="2 3" key="1">
    <citation type="submission" date="2015-09" db="EMBL/GenBank/DDBJ databases">
        <authorList>
            <consortium name="Swine Surveillance"/>
        </authorList>
    </citation>
    <scope>NUCLEOTIDE SEQUENCE [LARGE SCALE GENOMIC DNA]</scope>
    <source>
        <strain evidence="2 3">CECT 7648</strain>
    </source>
</reference>
<evidence type="ECO:0000313" key="2">
    <source>
        <dbReference type="EMBL" id="CUH80606.1"/>
    </source>
</evidence>
<sequence>MGVTGLGLEGKAVIVTGAAQGIGRAFAMAFAAEGARVLAADIACCKDTCALVEAAGGTCVTTALDVTDAASCRAMAQAAQDAFGAVDVLVNNAAFFAALKRAPFMELDEDDWDKAMNVNTKGVWQVSRAVVPLMKAQGGSIINIASATVFSGSPHWMHYVASKGAVIAISRVMAKELGPDNMRVNVIAPGFTLTEASFGHIEDARNYGVGRAALCRNAEAEDITGGALYLASKLSGFMTGQTLVIDDGKQFI</sequence>
<dbReference type="PRINTS" id="PR00081">
    <property type="entry name" value="GDHRDH"/>
</dbReference>
<dbReference type="STRING" id="441103.TRN7648_03052"/>
<dbReference type="AlphaFoldDB" id="A0A0P1GG95"/>
<dbReference type="CDD" id="cd05233">
    <property type="entry name" value="SDR_c"/>
    <property type="match status" value="1"/>
</dbReference>
<dbReference type="EC" id="1.1.1.127" evidence="2"/>
<dbReference type="Proteomes" id="UP000054935">
    <property type="component" value="Unassembled WGS sequence"/>
</dbReference>
<dbReference type="InterPro" id="IPR036291">
    <property type="entry name" value="NAD(P)-bd_dom_sf"/>
</dbReference>
<dbReference type="PANTHER" id="PTHR42760">
    <property type="entry name" value="SHORT-CHAIN DEHYDROGENASES/REDUCTASES FAMILY MEMBER"/>
    <property type="match status" value="1"/>
</dbReference>
<name>A0A0P1GG95_9RHOB</name>
<dbReference type="RefSeq" id="WP_058248527.1">
    <property type="nucleotide sequence ID" value="NZ_CYSE01000006.1"/>
</dbReference>
<dbReference type="FunFam" id="3.40.50.720:FF:000084">
    <property type="entry name" value="Short-chain dehydrogenase reductase"/>
    <property type="match status" value="1"/>
</dbReference>
<dbReference type="PROSITE" id="PS00061">
    <property type="entry name" value="ADH_SHORT"/>
    <property type="match status" value="1"/>
</dbReference>
<organism evidence="2 3">
    <name type="scientific">Tropicibacter naphthalenivorans</name>
    <dbReference type="NCBI Taxonomy" id="441103"/>
    <lineage>
        <taxon>Bacteria</taxon>
        <taxon>Pseudomonadati</taxon>
        <taxon>Pseudomonadota</taxon>
        <taxon>Alphaproteobacteria</taxon>
        <taxon>Rhodobacterales</taxon>
        <taxon>Roseobacteraceae</taxon>
        <taxon>Tropicibacter</taxon>
    </lineage>
</organism>
<dbReference type="InterPro" id="IPR020904">
    <property type="entry name" value="Sc_DH/Rdtase_CS"/>
</dbReference>
<accession>A0A0P1GG95</accession>
<keyword evidence="2" id="KW-0560">Oxidoreductase</keyword>
<dbReference type="GO" id="GO:0030497">
    <property type="term" value="P:fatty acid elongation"/>
    <property type="evidence" value="ECO:0007669"/>
    <property type="project" value="TreeGrafter"/>
</dbReference>
<evidence type="ECO:0000256" key="1">
    <source>
        <dbReference type="ARBA" id="ARBA00006484"/>
    </source>
</evidence>
<dbReference type="Gene3D" id="3.40.50.720">
    <property type="entry name" value="NAD(P)-binding Rossmann-like Domain"/>
    <property type="match status" value="1"/>
</dbReference>
<keyword evidence="3" id="KW-1185">Reference proteome</keyword>
<dbReference type="SUPFAM" id="SSF51735">
    <property type="entry name" value="NAD(P)-binding Rossmann-fold domains"/>
    <property type="match status" value="1"/>
</dbReference>
<dbReference type="PANTHER" id="PTHR42760:SF135">
    <property type="entry name" value="BLL7886 PROTEIN"/>
    <property type="match status" value="1"/>
</dbReference>
<proteinExistence type="inferred from homology"/>
<dbReference type="GO" id="GO:0047001">
    <property type="term" value="F:2-dehydro-3-deoxy-D-gluconate 5-dehydrogenase activity"/>
    <property type="evidence" value="ECO:0007669"/>
    <property type="project" value="UniProtKB-EC"/>
</dbReference>
<gene>
    <name evidence="2" type="primary">kduD</name>
    <name evidence="2" type="ORF">TRN7648_03052</name>
</gene>
<dbReference type="PRINTS" id="PR00080">
    <property type="entry name" value="SDRFAMILY"/>
</dbReference>
<comment type="similarity">
    <text evidence="1">Belongs to the short-chain dehydrogenases/reductases (SDR) family.</text>
</comment>
<dbReference type="Pfam" id="PF13561">
    <property type="entry name" value="adh_short_C2"/>
    <property type="match status" value="1"/>
</dbReference>
<protein>
    <submittedName>
        <fullName evidence="2">2-dehydro-3-deoxy-D-gluconate 5-dehydrogenase</fullName>
        <ecNumber evidence="2">1.1.1.127</ecNumber>
    </submittedName>
</protein>
<evidence type="ECO:0000313" key="3">
    <source>
        <dbReference type="Proteomes" id="UP000054935"/>
    </source>
</evidence>
<dbReference type="OrthoDB" id="9789398at2"/>
<dbReference type="InterPro" id="IPR002347">
    <property type="entry name" value="SDR_fam"/>
</dbReference>